<accession>E9RGH7</accession>
<dbReference type="MEROPS" id="M16.019"/>
<dbReference type="Pfam" id="PF05193">
    <property type="entry name" value="Peptidase_M16_C"/>
    <property type="match status" value="1"/>
</dbReference>
<dbReference type="GO" id="GO:0008237">
    <property type="term" value="F:metallopeptidase activity"/>
    <property type="evidence" value="ECO:0007669"/>
    <property type="project" value="UniProtKB-KW"/>
</dbReference>
<keyword evidence="2" id="KW-0482">Metalloprotease</keyword>
<dbReference type="AlphaFoldDB" id="E9RGH7"/>
<keyword evidence="3" id="KW-0732">Signal</keyword>
<protein>
    <submittedName>
        <fullName evidence="6">M16 peptidase subunit</fullName>
    </submittedName>
</protein>
<comment type="similarity">
    <text evidence="1">Belongs to the peptidase M16 family.</text>
</comment>
<dbReference type="PANTHER" id="PTHR11851">
    <property type="entry name" value="METALLOPROTEASE"/>
    <property type="match status" value="1"/>
</dbReference>
<proteinExistence type="inferred from homology"/>
<name>E9RGH7_9SPHN</name>
<feature type="domain" description="Peptidase M16 C-terminal" evidence="5">
    <location>
        <begin position="197"/>
        <end position="381"/>
    </location>
</feature>
<feature type="chain" id="PRO_5003246543" evidence="3">
    <location>
        <begin position="27"/>
        <end position="463"/>
    </location>
</feature>
<dbReference type="SUPFAM" id="SSF63411">
    <property type="entry name" value="LuxS/MPP-like metallohydrolase"/>
    <property type="match status" value="2"/>
</dbReference>
<dbReference type="InterPro" id="IPR011765">
    <property type="entry name" value="Pept_M16_N"/>
</dbReference>
<evidence type="ECO:0000259" key="5">
    <source>
        <dbReference type="Pfam" id="PF05193"/>
    </source>
</evidence>
<feature type="domain" description="Peptidase M16 N-terminal" evidence="4">
    <location>
        <begin position="43"/>
        <end position="188"/>
    </location>
</feature>
<gene>
    <name evidence="6" type="primary">sph2681</name>
</gene>
<dbReference type="GO" id="GO:0046872">
    <property type="term" value="F:metal ion binding"/>
    <property type="evidence" value="ECO:0007669"/>
    <property type="project" value="InterPro"/>
</dbReference>
<sequence length="463" mass="50980">MPSNRLLGKLSAICVAALCLVASAWAADPAASTFETTLPNGLKVVVREDHRAPTLVHMVWYRVGSMDETTGTTGVAHALEHMMFKGTKDVGPGEFSKRVAAMGGRDNAFTTRDYTAYYQQVPSSRLSDVMGLEADRMANLVVDDELFKKEIQVIAEERRWRTDDKPRSKAYEALMAASYVAHPYRVPVIGWMNDIQNMTAQDVRDWYKRWYGPNNATVVVVGDVEHEAVFRLAEQTYGKLARVEAPARKQQGEPQQAGVRRVTVKAPAELPYLALAWHVPAIVDLDKSRDAYALEILAAVLDGYDGARMTRQLVRGNKHAVSAGAGYDSLSRGQQGLFILEGVPSKGVTIAQLETDLRAQVRDIAAKGVTEAELSRVKSQMVAGKVYEQDSLMGQATQIGGLEVLGLSWRDDDRFYQQLRSVTAAEVKAAAARLLTDDTLTVANLVPLPPDPKAQQNEPDFKY</sequence>
<dbReference type="InterPro" id="IPR011249">
    <property type="entry name" value="Metalloenz_LuxS/M16"/>
</dbReference>
<organism evidence="6">
    <name type="scientific">Sphingomonas sp. A1</name>
    <dbReference type="NCBI Taxonomy" id="90322"/>
    <lineage>
        <taxon>Bacteria</taxon>
        <taxon>Pseudomonadati</taxon>
        <taxon>Pseudomonadota</taxon>
        <taxon>Alphaproteobacteria</taxon>
        <taxon>Sphingomonadales</taxon>
        <taxon>Sphingomonadaceae</taxon>
        <taxon>Sphingomonas</taxon>
    </lineage>
</organism>
<evidence type="ECO:0000259" key="4">
    <source>
        <dbReference type="Pfam" id="PF00675"/>
    </source>
</evidence>
<feature type="signal peptide" evidence="3">
    <location>
        <begin position="1"/>
        <end position="26"/>
    </location>
</feature>
<dbReference type="Pfam" id="PF00675">
    <property type="entry name" value="Peptidase_M16"/>
    <property type="match status" value="1"/>
</dbReference>
<evidence type="ECO:0000256" key="3">
    <source>
        <dbReference type="SAM" id="SignalP"/>
    </source>
</evidence>
<keyword evidence="2" id="KW-0378">Hydrolase</keyword>
<keyword evidence="2" id="KW-0645">Protease</keyword>
<reference evidence="6" key="1">
    <citation type="submission" date="2010-08" db="EMBL/GenBank/DDBJ databases">
        <title>Heterosubunit composition and crystal structures of a novel bacterial M16B metallopeptidase.</title>
        <authorList>
            <person name="Maruyama Y."/>
            <person name="Chuma A."/>
            <person name="Mikami B."/>
            <person name="Hashimoto W."/>
            <person name="Murata K."/>
        </authorList>
    </citation>
    <scope>NUCLEOTIDE SEQUENCE</scope>
    <source>
        <strain evidence="6">A1</strain>
    </source>
</reference>
<dbReference type="PANTHER" id="PTHR11851:SF49">
    <property type="entry name" value="MITOCHONDRIAL-PROCESSING PEPTIDASE SUBUNIT ALPHA"/>
    <property type="match status" value="1"/>
</dbReference>
<dbReference type="EMBL" id="AB578887">
    <property type="protein sequence ID" value="BAJ78282.1"/>
    <property type="molecule type" value="Genomic_DNA"/>
</dbReference>
<evidence type="ECO:0000256" key="1">
    <source>
        <dbReference type="ARBA" id="ARBA00007261"/>
    </source>
</evidence>
<dbReference type="Gene3D" id="3.30.830.10">
    <property type="entry name" value="Metalloenzyme, LuxS/M16 peptidase-like"/>
    <property type="match status" value="2"/>
</dbReference>
<dbReference type="InterPro" id="IPR050361">
    <property type="entry name" value="MPP/UQCRC_Complex"/>
</dbReference>
<evidence type="ECO:0000256" key="2">
    <source>
        <dbReference type="ARBA" id="ARBA00023049"/>
    </source>
</evidence>
<evidence type="ECO:0000313" key="6">
    <source>
        <dbReference type="EMBL" id="BAJ78282.1"/>
    </source>
</evidence>
<dbReference type="InterPro" id="IPR007863">
    <property type="entry name" value="Peptidase_M16_C"/>
</dbReference>